<evidence type="ECO:0000313" key="3">
    <source>
        <dbReference type="EMBL" id="RDL45500.1"/>
    </source>
</evidence>
<evidence type="ECO:0008006" key="5">
    <source>
        <dbReference type="Google" id="ProtNLM"/>
    </source>
</evidence>
<dbReference type="GO" id="GO:0003697">
    <property type="term" value="F:single-stranded DNA binding"/>
    <property type="evidence" value="ECO:0007669"/>
    <property type="project" value="InterPro"/>
</dbReference>
<keyword evidence="4" id="KW-1185">Reference proteome</keyword>
<dbReference type="AlphaFoldDB" id="A0A370UCJ0"/>
<feature type="domain" description="N-terminal" evidence="1">
    <location>
        <begin position="191"/>
        <end position="288"/>
    </location>
</feature>
<dbReference type="RefSeq" id="WP_115466090.1">
    <property type="nucleotide sequence ID" value="NZ_QKRA01000001.1"/>
</dbReference>
<dbReference type="Proteomes" id="UP000254326">
    <property type="component" value="Unassembled WGS sequence"/>
</dbReference>
<gene>
    <name evidence="3" type="ORF">DN730_00145</name>
</gene>
<evidence type="ECO:0000259" key="2">
    <source>
        <dbReference type="Pfam" id="PF18818"/>
    </source>
</evidence>
<organism evidence="3 4">
    <name type="scientific">Marinomonas piezotolerans</name>
    <dbReference type="NCBI Taxonomy" id="2213058"/>
    <lineage>
        <taxon>Bacteria</taxon>
        <taxon>Pseudomonadati</taxon>
        <taxon>Pseudomonadota</taxon>
        <taxon>Gammaproteobacteria</taxon>
        <taxon>Oceanospirillales</taxon>
        <taxon>Oceanospirillaceae</taxon>
        <taxon>Marinomonas</taxon>
    </lineage>
</organism>
<reference evidence="3 4" key="1">
    <citation type="submission" date="2018-06" db="EMBL/GenBank/DDBJ databases">
        <title>Marinomonas sp. YLB-05 draft genome sequence.</title>
        <authorList>
            <person name="Yu L."/>
            <person name="Tang X."/>
        </authorList>
    </citation>
    <scope>NUCLEOTIDE SEQUENCE [LARGE SCALE GENOMIC DNA]</scope>
    <source>
        <strain evidence="3 4">YLB-05</strain>
    </source>
</reference>
<dbReference type="InterPro" id="IPR013610">
    <property type="entry name" value="ArdC_N"/>
</dbReference>
<protein>
    <recommendedName>
        <fullName evidence="5">DUF1738 domain-containing protein</fullName>
    </recommendedName>
</protein>
<dbReference type="Pfam" id="PF08401">
    <property type="entry name" value="ArdcN"/>
    <property type="match status" value="1"/>
</dbReference>
<dbReference type="EMBL" id="QKRA01000001">
    <property type="protein sequence ID" value="RDL45500.1"/>
    <property type="molecule type" value="Genomic_DNA"/>
</dbReference>
<sequence>MDTISYLRSRKAIQLKFSLQTGRSVSYIIDRANYVEDGRKFFHGNVKISNFLGCSIPGRPNLKVLSEEDLLEYPISILRSVSKAIFDLECLVESDFFNIYNLVKNKHSTTILEKIFLSVDFKDSFWSKVTKFELLELLDEYSYWVDWIVYLEFVKVEICSAKIMLEELNRPLFKQLRNFSCFVESGWDKDEKVFKSILSDIDFTKGDFLVEWLENFDKTNIHYNILSRREYNSLYSWFLLTLIYISRNYKSNVWGTAKQWKRKGYVLKENAKPAAVFHNFLSKDKINPETNEFESGFYGKKTSIVYNSEEVLSFDGMKYGDNKVAKFEKIDDRLSELCVEVLESNSAYYDIDEDVIYMPEKRFFIKENSTASYYSTLLHEVIHWTGSDIRCNRNIRNDFGSDSYALEELVAELGANFLSSRFGFRKKVSKNSIRYIISWLSGLNKEQWLDSLEEAAVLANKASNFVMYK</sequence>
<dbReference type="InterPro" id="IPR041459">
    <property type="entry name" value="MPTase-PolyVal"/>
</dbReference>
<dbReference type="OrthoDB" id="9792687at2"/>
<comment type="caution">
    <text evidence="3">The sequence shown here is derived from an EMBL/GenBank/DDBJ whole genome shotgun (WGS) entry which is preliminary data.</text>
</comment>
<dbReference type="Pfam" id="PF18818">
    <property type="entry name" value="MPTase-PolyVal"/>
    <property type="match status" value="1"/>
</dbReference>
<proteinExistence type="predicted"/>
<name>A0A370UCJ0_9GAMM</name>
<feature type="domain" description="Polyvalent protein metallopeptidase" evidence="2">
    <location>
        <begin position="343"/>
        <end position="447"/>
    </location>
</feature>
<accession>A0A370UCJ0</accession>
<evidence type="ECO:0000313" key="4">
    <source>
        <dbReference type="Proteomes" id="UP000254326"/>
    </source>
</evidence>
<evidence type="ECO:0000259" key="1">
    <source>
        <dbReference type="Pfam" id="PF08401"/>
    </source>
</evidence>